<evidence type="ECO:0000256" key="1">
    <source>
        <dbReference type="SAM" id="MobiDB-lite"/>
    </source>
</evidence>
<feature type="compositionally biased region" description="Basic and acidic residues" evidence="1">
    <location>
        <begin position="96"/>
        <end position="115"/>
    </location>
</feature>
<keyword evidence="3" id="KW-1185">Reference proteome</keyword>
<proteinExistence type="predicted"/>
<feature type="region of interest" description="Disordered" evidence="1">
    <location>
        <begin position="90"/>
        <end position="115"/>
    </location>
</feature>
<organism evidence="2 3">
    <name type="scientific">Nesidiocoris tenuis</name>
    <dbReference type="NCBI Taxonomy" id="355587"/>
    <lineage>
        <taxon>Eukaryota</taxon>
        <taxon>Metazoa</taxon>
        <taxon>Ecdysozoa</taxon>
        <taxon>Arthropoda</taxon>
        <taxon>Hexapoda</taxon>
        <taxon>Insecta</taxon>
        <taxon>Pterygota</taxon>
        <taxon>Neoptera</taxon>
        <taxon>Paraneoptera</taxon>
        <taxon>Hemiptera</taxon>
        <taxon>Heteroptera</taxon>
        <taxon>Panheteroptera</taxon>
        <taxon>Cimicomorpha</taxon>
        <taxon>Miridae</taxon>
        <taxon>Dicyphina</taxon>
        <taxon>Nesidiocoris</taxon>
    </lineage>
</organism>
<evidence type="ECO:0000313" key="2">
    <source>
        <dbReference type="EMBL" id="CAA9994395.1"/>
    </source>
</evidence>
<sequence>MNLFARKCKAEARWTTGDNLTTYPYSADQTSVSPPWNKGTGALYHERTETAISRCSENDKDRLPYVIPVITQKPHLLSCTFVHDETRRAAGTRAGRCRDGQSEPEVRTSRPARRYDSENLRPARMFVSVISCSAILLVRIACSRPQSSAVFPPGRSRRARCRAVETFCGSRSATPRSMQPEDIGQRGATRPNFRGDGVVPTIYITITGSHKSSRRGLRLPFVTGRGYHVRG</sequence>
<accession>A0A6H5FWB7</accession>
<feature type="region of interest" description="Disordered" evidence="1">
    <location>
        <begin position="172"/>
        <end position="194"/>
    </location>
</feature>
<reference evidence="2 3" key="1">
    <citation type="submission" date="2020-02" db="EMBL/GenBank/DDBJ databases">
        <authorList>
            <person name="Ferguson B K."/>
        </authorList>
    </citation>
    <scope>NUCLEOTIDE SEQUENCE [LARGE SCALE GENOMIC DNA]</scope>
</reference>
<dbReference type="AlphaFoldDB" id="A0A6H5FWB7"/>
<dbReference type="EMBL" id="CADCXU010001971">
    <property type="protein sequence ID" value="CAA9994395.1"/>
    <property type="molecule type" value="Genomic_DNA"/>
</dbReference>
<gene>
    <name evidence="2" type="ORF">NTEN_LOCUS1211</name>
</gene>
<dbReference type="Proteomes" id="UP000479000">
    <property type="component" value="Unassembled WGS sequence"/>
</dbReference>
<protein>
    <submittedName>
        <fullName evidence="2">Uncharacterized protein</fullName>
    </submittedName>
</protein>
<evidence type="ECO:0000313" key="3">
    <source>
        <dbReference type="Proteomes" id="UP000479000"/>
    </source>
</evidence>
<name>A0A6H5FWB7_9HEMI</name>